<dbReference type="GO" id="GO:0006144">
    <property type="term" value="P:purine nucleobase metabolic process"/>
    <property type="evidence" value="ECO:0007669"/>
    <property type="project" value="UniProtKB-KW"/>
</dbReference>
<dbReference type="SUPFAM" id="SSF51182">
    <property type="entry name" value="RmlC-like cupins"/>
    <property type="match status" value="1"/>
</dbReference>
<dbReference type="NCBIfam" id="NF002952">
    <property type="entry name" value="PRK03606.2-3"/>
    <property type="match status" value="1"/>
</dbReference>
<keyword evidence="2" id="KW-0659">Purine metabolism</keyword>
<name>A0A6L5YYK9_9RHOB</name>
<evidence type="ECO:0000256" key="4">
    <source>
        <dbReference type="ARBA" id="ARBA00047684"/>
    </source>
</evidence>
<evidence type="ECO:0000313" key="5">
    <source>
        <dbReference type="EMBL" id="MSU89376.1"/>
    </source>
</evidence>
<dbReference type="Pfam" id="PF04115">
    <property type="entry name" value="Ureidogly_lyase"/>
    <property type="match status" value="1"/>
</dbReference>
<dbReference type="CDD" id="cd20298">
    <property type="entry name" value="cupin_UAH"/>
    <property type="match status" value="1"/>
</dbReference>
<dbReference type="InterPro" id="IPR024060">
    <property type="entry name" value="Ureidoglycolate_lyase_dom_sf"/>
</dbReference>
<dbReference type="NCBIfam" id="NF009932">
    <property type="entry name" value="PRK13395.1"/>
    <property type="match status" value="1"/>
</dbReference>
<evidence type="ECO:0000256" key="2">
    <source>
        <dbReference type="ARBA" id="ARBA00022631"/>
    </source>
</evidence>
<evidence type="ECO:0000313" key="6">
    <source>
        <dbReference type="Proteomes" id="UP000474957"/>
    </source>
</evidence>
<gene>
    <name evidence="5" type="ORF">GE300_07055</name>
</gene>
<protein>
    <submittedName>
        <fullName evidence="5">Ureidoglycolate lyase</fullName>
        <ecNumber evidence="5">4.3.2.3</ecNumber>
    </submittedName>
</protein>
<dbReference type="Proteomes" id="UP000474957">
    <property type="component" value="Unassembled WGS sequence"/>
</dbReference>
<evidence type="ECO:0000256" key="1">
    <source>
        <dbReference type="ARBA" id="ARBA00011738"/>
    </source>
</evidence>
<dbReference type="AlphaFoldDB" id="A0A6L5YYK9"/>
<keyword evidence="6" id="KW-1185">Reference proteome</keyword>
<dbReference type="InterPro" id="IPR007247">
    <property type="entry name" value="Ureidogly_lyase"/>
</dbReference>
<dbReference type="GO" id="GO:0004848">
    <property type="term" value="F:ureidoglycolate hydrolase activity"/>
    <property type="evidence" value="ECO:0007669"/>
    <property type="project" value="InterPro"/>
</dbReference>
<accession>A0A6L5YYK9</accession>
<dbReference type="InterPro" id="IPR047233">
    <property type="entry name" value="UAH_cupin"/>
</dbReference>
<dbReference type="GO" id="GO:0050385">
    <property type="term" value="F:ureidoglycolate lyase activity"/>
    <property type="evidence" value="ECO:0007669"/>
    <property type="project" value="UniProtKB-EC"/>
</dbReference>
<dbReference type="PANTHER" id="PTHR21221">
    <property type="entry name" value="UREIDOGLYCOLATE HYDROLASE"/>
    <property type="match status" value="1"/>
</dbReference>
<dbReference type="PANTHER" id="PTHR21221:SF1">
    <property type="entry name" value="UREIDOGLYCOLATE LYASE"/>
    <property type="match status" value="1"/>
</dbReference>
<sequence>MTRSIVAQPLTADAFAPFGDILEATGTPDKIINRGFCARFHDRAQLDFGSGGRAGISVFRGAPVAWPVEVALVERHPGGSQAFVSMTGHPFLVVVAPDEDGTPGTPRAFVAAPGQGINFHRGTWHGVLTPLHAPGLFAVVDRIGDTPNLEEHWFDTPFVVEPGEDCASAGLAQASRQGEN</sequence>
<keyword evidence="3 5" id="KW-0456">Lyase</keyword>
<dbReference type="Gene3D" id="2.60.120.480">
    <property type="entry name" value="Ureidoglycolate hydrolase"/>
    <property type="match status" value="1"/>
</dbReference>
<comment type="caution">
    <text evidence="5">The sequence shown here is derived from an EMBL/GenBank/DDBJ whole genome shotgun (WGS) entry which is preliminary data.</text>
</comment>
<organism evidence="5 6">
    <name type="scientific">Halovulum marinum</name>
    <dbReference type="NCBI Taxonomy" id="2662447"/>
    <lineage>
        <taxon>Bacteria</taxon>
        <taxon>Pseudomonadati</taxon>
        <taxon>Pseudomonadota</taxon>
        <taxon>Alphaproteobacteria</taxon>
        <taxon>Rhodobacterales</taxon>
        <taxon>Paracoccaceae</taxon>
        <taxon>Halovulum</taxon>
    </lineage>
</organism>
<reference evidence="5 6" key="1">
    <citation type="submission" date="2019-10" db="EMBL/GenBank/DDBJ databases">
        <title>Cognatihalovulum marinum gen. nov. sp. nov., a new member of the family Rhodobacteraceae isolated from deep seawater of the Northwest Indian Ocean.</title>
        <authorList>
            <person name="Ruan C."/>
            <person name="Wang J."/>
            <person name="Zheng X."/>
            <person name="Song L."/>
            <person name="Zhu Y."/>
            <person name="Huang Y."/>
            <person name="Lu Z."/>
            <person name="Du W."/>
            <person name="Huang L."/>
            <person name="Dai X."/>
        </authorList>
    </citation>
    <scope>NUCLEOTIDE SEQUENCE [LARGE SCALE GENOMIC DNA]</scope>
    <source>
        <strain evidence="5 6">2CG4</strain>
    </source>
</reference>
<dbReference type="RefSeq" id="WP_154445853.1">
    <property type="nucleotide sequence ID" value="NZ_WIND01000003.1"/>
</dbReference>
<proteinExistence type="predicted"/>
<comment type="catalytic activity">
    <reaction evidence="4">
        <text>(S)-ureidoglycolate = urea + glyoxylate</text>
        <dbReference type="Rhea" id="RHEA:11304"/>
        <dbReference type="ChEBI" id="CHEBI:16199"/>
        <dbReference type="ChEBI" id="CHEBI:36655"/>
        <dbReference type="ChEBI" id="CHEBI:57296"/>
        <dbReference type="EC" id="4.3.2.3"/>
    </reaction>
</comment>
<dbReference type="InterPro" id="IPR011051">
    <property type="entry name" value="RmlC_Cupin_sf"/>
</dbReference>
<dbReference type="EC" id="4.3.2.3" evidence="5"/>
<dbReference type="EMBL" id="WIND01000003">
    <property type="protein sequence ID" value="MSU89376.1"/>
    <property type="molecule type" value="Genomic_DNA"/>
</dbReference>
<dbReference type="GO" id="GO:0000256">
    <property type="term" value="P:allantoin catabolic process"/>
    <property type="evidence" value="ECO:0007669"/>
    <property type="project" value="InterPro"/>
</dbReference>
<evidence type="ECO:0000256" key="3">
    <source>
        <dbReference type="ARBA" id="ARBA00023239"/>
    </source>
</evidence>
<comment type="subunit">
    <text evidence="1">Homodimer.</text>
</comment>